<dbReference type="Proteomes" id="UP000563094">
    <property type="component" value="Unassembled WGS sequence"/>
</dbReference>
<protein>
    <recommendedName>
        <fullName evidence="1">Alpha-L-arabinofuranosidase 1 catalytic domain-containing protein</fullName>
    </recommendedName>
</protein>
<accession>A0A839GPB9</accession>
<sequence length="479" mass="53880">MRKIVLIFVGLVAALQAKTQQKAGQENTNAQVVVQTQKPLHPIHPDFWGTNFLYWVDDDAALADGKIVARLKDVNMKVLRYPGGTVADNFHWQTATLDNTNMFPYESGPAETDFDEFMAQCKKVGATPSLVLNTESWAVKKDIPGGAHEAANWLRYCKKKGYQVKYWEIGNETYWHPVMSADEYAHLVNVYADSMRRVDPNVVLGVNGHWDVNFVGTKERIKESQLPRVLQMRENITSRESYNAYKKFHEENTIKPITTGEQKWWETVAGICGKNVDMIIVHWYFGANQLPMVTKKLLEVRELFAQKYPGKKYLLNLSEYNVLERNATSHLELTEMVGAMLEAKTDLAMLWPMRMAYKKPTLVDVKTAQPSMVYQIHRKLSQSLKGAVVPTEVKGDFAAFASTAANGKATVVLSGSKIDKVTPVTVLLARAKSNATSCSVWRISGSEFDYQVKEEKVAVKNGKAIINLSPLEVVVAELK</sequence>
<dbReference type="AlphaFoldDB" id="A0A839GPB9"/>
<dbReference type="Pfam" id="PF22848">
    <property type="entry name" value="ASD1_dom"/>
    <property type="match status" value="1"/>
</dbReference>
<keyword evidence="3" id="KW-1185">Reference proteome</keyword>
<feature type="domain" description="Alpha-L-arabinofuranosidase 1 catalytic" evidence="1">
    <location>
        <begin position="71"/>
        <end position="204"/>
    </location>
</feature>
<comment type="caution">
    <text evidence="2">The sequence shown here is derived from an EMBL/GenBank/DDBJ whole genome shotgun (WGS) entry which is preliminary data.</text>
</comment>
<dbReference type="PANTHER" id="PTHR43576">
    <property type="entry name" value="ALPHA-L-ARABINOFURANOSIDASE C-RELATED"/>
    <property type="match status" value="1"/>
</dbReference>
<dbReference type="Gene3D" id="3.20.20.80">
    <property type="entry name" value="Glycosidases"/>
    <property type="match status" value="1"/>
</dbReference>
<dbReference type="PANTHER" id="PTHR43576:SF3">
    <property type="entry name" value="ALPHA-L-ARABINOFURANOSIDASE C"/>
    <property type="match status" value="1"/>
</dbReference>
<dbReference type="InterPro" id="IPR055235">
    <property type="entry name" value="ASD1_cat"/>
</dbReference>
<name>A0A839GPB9_9BACT</name>
<dbReference type="SUPFAM" id="SSF51445">
    <property type="entry name" value="(Trans)glycosidases"/>
    <property type="match status" value="1"/>
</dbReference>
<evidence type="ECO:0000259" key="1">
    <source>
        <dbReference type="Pfam" id="PF22848"/>
    </source>
</evidence>
<dbReference type="EMBL" id="JACJIQ010000014">
    <property type="protein sequence ID" value="MBA9078639.1"/>
    <property type="molecule type" value="Genomic_DNA"/>
</dbReference>
<dbReference type="GO" id="GO:0000272">
    <property type="term" value="P:polysaccharide catabolic process"/>
    <property type="evidence" value="ECO:0007669"/>
    <property type="project" value="TreeGrafter"/>
</dbReference>
<organism evidence="2 3">
    <name type="scientific">Rufibacter quisquiliarum</name>
    <dbReference type="NCBI Taxonomy" id="1549639"/>
    <lineage>
        <taxon>Bacteria</taxon>
        <taxon>Pseudomonadati</taxon>
        <taxon>Bacteroidota</taxon>
        <taxon>Cytophagia</taxon>
        <taxon>Cytophagales</taxon>
        <taxon>Hymenobacteraceae</taxon>
        <taxon>Rufibacter</taxon>
    </lineage>
</organism>
<dbReference type="InterPro" id="IPR017853">
    <property type="entry name" value="GH"/>
</dbReference>
<evidence type="ECO:0000313" key="3">
    <source>
        <dbReference type="Proteomes" id="UP000563094"/>
    </source>
</evidence>
<evidence type="ECO:0000313" key="2">
    <source>
        <dbReference type="EMBL" id="MBA9078639.1"/>
    </source>
</evidence>
<proteinExistence type="predicted"/>
<dbReference type="RefSeq" id="WP_182513788.1">
    <property type="nucleotide sequence ID" value="NZ_JACJIQ010000014.1"/>
</dbReference>
<gene>
    <name evidence="2" type="ORF">FHS90_003369</name>
</gene>
<reference evidence="2 3" key="1">
    <citation type="submission" date="2020-08" db="EMBL/GenBank/DDBJ databases">
        <title>Genomic Encyclopedia of Type Strains, Phase IV (KMG-IV): sequencing the most valuable type-strain genomes for metagenomic binning, comparative biology and taxonomic classification.</title>
        <authorList>
            <person name="Goeker M."/>
        </authorList>
    </citation>
    <scope>NUCLEOTIDE SEQUENCE [LARGE SCALE GENOMIC DNA]</scope>
    <source>
        <strain evidence="2 3">DSM 29854</strain>
    </source>
</reference>